<evidence type="ECO:0000313" key="5">
    <source>
        <dbReference type="Proteomes" id="UP000585474"/>
    </source>
</evidence>
<dbReference type="SUPFAM" id="SSF101744">
    <property type="entry name" value="Rof/RNase P subunit-like"/>
    <property type="match status" value="1"/>
</dbReference>
<protein>
    <submittedName>
        <fullName evidence="4">Ribonuclease P family protein</fullName>
    </submittedName>
</protein>
<dbReference type="Gene3D" id="2.30.30.210">
    <property type="entry name" value="Ribonuclease P/MRP, subunit p29"/>
    <property type="match status" value="1"/>
</dbReference>
<evidence type="ECO:0000256" key="1">
    <source>
        <dbReference type="ARBA" id="ARBA00004123"/>
    </source>
</evidence>
<dbReference type="OrthoDB" id="124041at2759"/>
<dbReference type="PANTHER" id="PTHR13348">
    <property type="entry name" value="RIBONUCLEASE P SUBUNIT P29"/>
    <property type="match status" value="1"/>
</dbReference>
<dbReference type="SMART" id="SM00538">
    <property type="entry name" value="POP4"/>
    <property type="match status" value="1"/>
</dbReference>
<feature type="region of interest" description="Disordered" evidence="3">
    <location>
        <begin position="156"/>
        <end position="193"/>
    </location>
</feature>
<dbReference type="GO" id="GO:0030677">
    <property type="term" value="C:ribonuclease P complex"/>
    <property type="evidence" value="ECO:0007669"/>
    <property type="project" value="InterPro"/>
</dbReference>
<dbReference type="GO" id="GO:0033204">
    <property type="term" value="F:ribonuclease P RNA binding"/>
    <property type="evidence" value="ECO:0007669"/>
    <property type="project" value="InterPro"/>
</dbReference>
<proteinExistence type="inferred from homology"/>
<dbReference type="GO" id="GO:0000172">
    <property type="term" value="C:ribonuclease MRP complex"/>
    <property type="evidence" value="ECO:0007669"/>
    <property type="project" value="InterPro"/>
</dbReference>
<dbReference type="InterPro" id="IPR016848">
    <property type="entry name" value="RNase_P/MRP_Rpp29-subunit"/>
</dbReference>
<comment type="similarity">
    <text evidence="2">Belongs to the eukaryotic/archaeal RNase P protein component 1 family.</text>
</comment>
<sequence>MAGGLQTSGGSASCVATETMDEGGGARCQGGRGRCGSSCSRRQSWRKGRILSLSLSTKGIHLPFPNPLSRIASLSKLAFRQLRGADPRIWETPVLRQASALPSLSTSITTDISLPLQGCILNDIHVAMTTDGSLQDQKKRTLDALQRRFALAESELRVQQQQNKKRPLEGNKRVTHSVNSSSPDVTDALSTLPSNVSSKKGNFSFSGYTTTQDVEANDSTYFQLCHPVNENLLPTSLKISDGRGSIVNQVIHKLLQSGDSAQKYMQGSRSMKIDNWILLDNLVQGRSASLGARIKALRTHSKRSKKHMSMKQQKKCGSLDLPQEFHKFDIFKPMHEMWKSYMTQLLKNVGKNQLAQCLLTADLHGAMILVVQCKIAAYTGVSGIMIRETAETFGIITQDNKFRVVPKKLSVFMFQADCWKITLHGDKLASRNIAS</sequence>
<dbReference type="InterPro" id="IPR036980">
    <property type="entry name" value="RNase_P/MRP_Rpp29_sf"/>
</dbReference>
<organism evidence="4 5">
    <name type="scientific">Actinidia rufa</name>
    <dbReference type="NCBI Taxonomy" id="165716"/>
    <lineage>
        <taxon>Eukaryota</taxon>
        <taxon>Viridiplantae</taxon>
        <taxon>Streptophyta</taxon>
        <taxon>Embryophyta</taxon>
        <taxon>Tracheophyta</taxon>
        <taxon>Spermatophyta</taxon>
        <taxon>Magnoliopsida</taxon>
        <taxon>eudicotyledons</taxon>
        <taxon>Gunneridae</taxon>
        <taxon>Pentapetalae</taxon>
        <taxon>asterids</taxon>
        <taxon>Ericales</taxon>
        <taxon>Actinidiaceae</taxon>
        <taxon>Actinidia</taxon>
    </lineage>
</organism>
<dbReference type="GO" id="GO:0005634">
    <property type="term" value="C:nucleus"/>
    <property type="evidence" value="ECO:0007669"/>
    <property type="project" value="UniProtKB-SubCell"/>
</dbReference>
<comment type="caution">
    <text evidence="4">The sequence shown here is derived from an EMBL/GenBank/DDBJ whole genome shotgun (WGS) entry which is preliminary data.</text>
</comment>
<feature type="compositionally biased region" description="Polar residues" evidence="3">
    <location>
        <begin position="176"/>
        <end position="193"/>
    </location>
</feature>
<evidence type="ECO:0000256" key="3">
    <source>
        <dbReference type="SAM" id="MobiDB-lite"/>
    </source>
</evidence>
<accession>A0A7J0F416</accession>
<dbReference type="Proteomes" id="UP000585474">
    <property type="component" value="Unassembled WGS sequence"/>
</dbReference>
<keyword evidence="5" id="KW-1185">Reference proteome</keyword>
<name>A0A7J0F416_9ERIC</name>
<dbReference type="PANTHER" id="PTHR13348:SF0">
    <property type="entry name" value="RIBONUCLEASE P PROTEIN SUBUNIT P29"/>
    <property type="match status" value="1"/>
</dbReference>
<dbReference type="GO" id="GO:0001682">
    <property type="term" value="P:tRNA 5'-leader removal"/>
    <property type="evidence" value="ECO:0007669"/>
    <property type="project" value="InterPro"/>
</dbReference>
<dbReference type="Pfam" id="PF01868">
    <property type="entry name" value="RNase_P-MRP_p29"/>
    <property type="match status" value="1"/>
</dbReference>
<dbReference type="AlphaFoldDB" id="A0A7J0F416"/>
<evidence type="ECO:0000256" key="2">
    <source>
        <dbReference type="ARBA" id="ARBA00006181"/>
    </source>
</evidence>
<evidence type="ECO:0000313" key="4">
    <source>
        <dbReference type="EMBL" id="GFY93353.1"/>
    </source>
</evidence>
<dbReference type="GO" id="GO:0006364">
    <property type="term" value="P:rRNA processing"/>
    <property type="evidence" value="ECO:0007669"/>
    <property type="project" value="TreeGrafter"/>
</dbReference>
<dbReference type="EMBL" id="BJWL01000008">
    <property type="protein sequence ID" value="GFY93353.1"/>
    <property type="molecule type" value="Genomic_DNA"/>
</dbReference>
<gene>
    <name evidence="4" type="ORF">Acr_08g0017490</name>
</gene>
<reference evidence="4 5" key="1">
    <citation type="submission" date="2019-07" db="EMBL/GenBank/DDBJ databases">
        <title>De Novo Assembly of kiwifruit Actinidia rufa.</title>
        <authorList>
            <person name="Sugita-Konishi S."/>
            <person name="Sato K."/>
            <person name="Mori E."/>
            <person name="Abe Y."/>
            <person name="Kisaki G."/>
            <person name="Hamano K."/>
            <person name="Suezawa K."/>
            <person name="Otani M."/>
            <person name="Fukuda T."/>
            <person name="Manabe T."/>
            <person name="Gomi K."/>
            <person name="Tabuchi M."/>
            <person name="Akimitsu K."/>
            <person name="Kataoka I."/>
        </authorList>
    </citation>
    <scope>NUCLEOTIDE SEQUENCE [LARGE SCALE GENOMIC DNA]</scope>
    <source>
        <strain evidence="5">cv. Fuchu</strain>
    </source>
</reference>
<dbReference type="InterPro" id="IPR023534">
    <property type="entry name" value="Rof/RNase_P-like"/>
</dbReference>
<comment type="subcellular location">
    <subcellularLocation>
        <location evidence="1">Nucleus</location>
    </subcellularLocation>
</comment>
<dbReference type="InterPro" id="IPR002730">
    <property type="entry name" value="Rpp29/RNP1"/>
</dbReference>